<dbReference type="PRINTS" id="PR00368">
    <property type="entry name" value="FADPNR"/>
</dbReference>
<evidence type="ECO:0000259" key="6">
    <source>
        <dbReference type="Pfam" id="PF14759"/>
    </source>
</evidence>
<evidence type="ECO:0000259" key="5">
    <source>
        <dbReference type="Pfam" id="PF07992"/>
    </source>
</evidence>
<dbReference type="PRINTS" id="PR00411">
    <property type="entry name" value="PNDRDTASEI"/>
</dbReference>
<dbReference type="PANTHER" id="PTHR43557">
    <property type="entry name" value="APOPTOSIS-INDUCING FACTOR 1"/>
    <property type="match status" value="1"/>
</dbReference>
<evidence type="ECO:0000256" key="2">
    <source>
        <dbReference type="ARBA" id="ARBA00022630"/>
    </source>
</evidence>
<keyword evidence="4" id="KW-0560">Oxidoreductase</keyword>
<dbReference type="Gene3D" id="3.50.50.60">
    <property type="entry name" value="FAD/NAD(P)-binding domain"/>
    <property type="match status" value="2"/>
</dbReference>
<dbReference type="Gene3D" id="3.30.390.30">
    <property type="match status" value="1"/>
</dbReference>
<dbReference type="Pfam" id="PF07992">
    <property type="entry name" value="Pyr_redox_2"/>
    <property type="match status" value="1"/>
</dbReference>
<dbReference type="InterPro" id="IPR028202">
    <property type="entry name" value="Reductase_C"/>
</dbReference>
<comment type="cofactor">
    <cofactor evidence="1">
        <name>FAD</name>
        <dbReference type="ChEBI" id="CHEBI:57692"/>
    </cofactor>
</comment>
<dbReference type="PANTHER" id="PTHR43557:SF2">
    <property type="entry name" value="RIESKE DOMAIN-CONTAINING PROTEIN-RELATED"/>
    <property type="match status" value="1"/>
</dbReference>
<proteinExistence type="predicted"/>
<reference evidence="7 8" key="1">
    <citation type="submission" date="2017-01" db="EMBL/GenBank/DDBJ databases">
        <title>Whole-Genome Shotgun Sequencing of Two beta-Proteobacterial Species in Search of the Bulgecin Biosynthetic Cluster.</title>
        <authorList>
            <person name="Horsman M.E."/>
            <person name="Marous D.R."/>
            <person name="Li R."/>
            <person name="Oliver R.A."/>
            <person name="Byun B."/>
            <person name="Emrich S.J."/>
            <person name="Boggess B."/>
            <person name="Townsend C.A."/>
            <person name="Mobashery S."/>
        </authorList>
    </citation>
    <scope>NUCLEOTIDE SEQUENCE [LARGE SCALE GENOMIC DNA]</scope>
    <source>
        <strain evidence="7 8">ATCC 31363</strain>
    </source>
</reference>
<evidence type="ECO:0000256" key="4">
    <source>
        <dbReference type="ARBA" id="ARBA00023002"/>
    </source>
</evidence>
<gene>
    <name evidence="7" type="ORF">BWP39_18150</name>
</gene>
<dbReference type="InterPro" id="IPR050446">
    <property type="entry name" value="FAD-oxidoreductase/Apoptosis"/>
</dbReference>
<comment type="caution">
    <text evidence="7">The sequence shown here is derived from an EMBL/GenBank/DDBJ whole genome shotgun (WGS) entry which is preliminary data.</text>
</comment>
<dbReference type="AlphaFoldDB" id="A0A2A4F007"/>
<evidence type="ECO:0000256" key="3">
    <source>
        <dbReference type="ARBA" id="ARBA00022827"/>
    </source>
</evidence>
<dbReference type="InterPro" id="IPR023753">
    <property type="entry name" value="FAD/NAD-binding_dom"/>
</dbReference>
<feature type="domain" description="Reductase C-terminal" evidence="6">
    <location>
        <begin position="321"/>
        <end position="406"/>
    </location>
</feature>
<organism evidence="7 8">
    <name type="scientific">Paraburkholderia acidicola</name>
    <dbReference type="NCBI Taxonomy" id="1912599"/>
    <lineage>
        <taxon>Bacteria</taxon>
        <taxon>Pseudomonadati</taxon>
        <taxon>Pseudomonadota</taxon>
        <taxon>Betaproteobacteria</taxon>
        <taxon>Burkholderiales</taxon>
        <taxon>Burkholderiaceae</taxon>
        <taxon>Paraburkholderia</taxon>
    </lineage>
</organism>
<evidence type="ECO:0008006" key="9">
    <source>
        <dbReference type="Google" id="ProtNLM"/>
    </source>
</evidence>
<dbReference type="SUPFAM" id="SSF51905">
    <property type="entry name" value="FAD/NAD(P)-binding domain"/>
    <property type="match status" value="2"/>
</dbReference>
<sequence>MSVNGVVIIGAGHSGGKAAHALRKQGWSGPITLIGNESQPPYDRPPLSKAVLLGKKTADACEFWPAQWYVEQSVELVLDRNVTAITRSQKTVTLDDGRTIPYDQLLIATGARAIALPVPGANLPGVSQLRTTRDASLVASYLTAENRIVVIGAGFIGLEVAAAARELGCHVTVLEAAPHALTRSLPEIVSDELIGIHRERGVDLRFGVSVIAIEGTDRVTAVRLSTGVSIPCDHVVYGIGVRADTHLAEAAGLDVDNGVVVGPDLRTSDPAIFACGDVCAFTSTRYGQPLRLESWKNAEDQADLVARSMLGQEVAYDPLPWFWSNQYDAVLQIAGLPALGSVIAQRKIGAGRIFFSLANDGTLIGVSAFGPVRDVALTMRVVKDWVLSATPLSPTLLADADIKLDNVAAFATPSLA</sequence>
<dbReference type="EMBL" id="MTZV01000004">
    <property type="protein sequence ID" value="PCE26445.1"/>
    <property type="molecule type" value="Genomic_DNA"/>
</dbReference>
<dbReference type="InterPro" id="IPR036188">
    <property type="entry name" value="FAD/NAD-bd_sf"/>
</dbReference>
<evidence type="ECO:0000313" key="7">
    <source>
        <dbReference type="EMBL" id="PCE26445.1"/>
    </source>
</evidence>
<dbReference type="OrthoDB" id="9800167at2"/>
<evidence type="ECO:0000256" key="1">
    <source>
        <dbReference type="ARBA" id="ARBA00001974"/>
    </source>
</evidence>
<dbReference type="Pfam" id="PF14759">
    <property type="entry name" value="Reductase_C"/>
    <property type="match status" value="1"/>
</dbReference>
<keyword evidence="2" id="KW-0285">Flavoprotein</keyword>
<dbReference type="Proteomes" id="UP000218022">
    <property type="component" value="Unassembled WGS sequence"/>
</dbReference>
<feature type="domain" description="FAD/NAD(P)-binding" evidence="5">
    <location>
        <begin position="6"/>
        <end position="302"/>
    </location>
</feature>
<accession>A0A2A4F007</accession>
<dbReference type="SUPFAM" id="SSF55424">
    <property type="entry name" value="FAD/NAD-linked reductases, dimerisation (C-terminal) domain"/>
    <property type="match status" value="1"/>
</dbReference>
<evidence type="ECO:0000313" key="8">
    <source>
        <dbReference type="Proteomes" id="UP000218022"/>
    </source>
</evidence>
<protein>
    <recommendedName>
        <fullName evidence="9">3-phenylpropionate/trans-cinnamate dioxygenase ferredoxin reductase subunit</fullName>
    </recommendedName>
</protein>
<dbReference type="InterPro" id="IPR016156">
    <property type="entry name" value="FAD/NAD-linked_Rdtase_dimer_sf"/>
</dbReference>
<dbReference type="GO" id="GO:0005737">
    <property type="term" value="C:cytoplasm"/>
    <property type="evidence" value="ECO:0007669"/>
    <property type="project" value="TreeGrafter"/>
</dbReference>
<keyword evidence="3" id="KW-0274">FAD</keyword>
<dbReference type="GO" id="GO:0016651">
    <property type="term" value="F:oxidoreductase activity, acting on NAD(P)H"/>
    <property type="evidence" value="ECO:0007669"/>
    <property type="project" value="TreeGrafter"/>
</dbReference>
<name>A0A2A4F007_9BURK</name>